<reference evidence="1" key="1">
    <citation type="submission" date="2022-08" db="UniProtKB">
        <authorList>
            <consortium name="EnsemblMetazoa"/>
        </authorList>
    </citation>
    <scope>IDENTIFICATION</scope>
    <source>
        <strain evidence="1">05x7-T-G4-1.051#20</strain>
    </source>
</reference>
<dbReference type="EnsemblMetazoa" id="G13994.1">
    <property type="protein sequence ID" value="G13994.1:cds"/>
    <property type="gene ID" value="G13994"/>
</dbReference>
<dbReference type="Proteomes" id="UP000005408">
    <property type="component" value="Unassembled WGS sequence"/>
</dbReference>
<accession>A0A8W8IFH5</accession>
<keyword evidence="2" id="KW-1185">Reference proteome</keyword>
<dbReference type="AlphaFoldDB" id="A0A8W8IFH5"/>
<evidence type="ECO:0000313" key="1">
    <source>
        <dbReference type="EnsemblMetazoa" id="G13994.1:cds"/>
    </source>
</evidence>
<protein>
    <submittedName>
        <fullName evidence="1">Uncharacterized protein</fullName>
    </submittedName>
</protein>
<organism evidence="1 2">
    <name type="scientific">Magallana gigas</name>
    <name type="common">Pacific oyster</name>
    <name type="synonym">Crassostrea gigas</name>
    <dbReference type="NCBI Taxonomy" id="29159"/>
    <lineage>
        <taxon>Eukaryota</taxon>
        <taxon>Metazoa</taxon>
        <taxon>Spiralia</taxon>
        <taxon>Lophotrochozoa</taxon>
        <taxon>Mollusca</taxon>
        <taxon>Bivalvia</taxon>
        <taxon>Autobranchia</taxon>
        <taxon>Pteriomorphia</taxon>
        <taxon>Ostreida</taxon>
        <taxon>Ostreoidea</taxon>
        <taxon>Ostreidae</taxon>
        <taxon>Magallana</taxon>
    </lineage>
</organism>
<dbReference type="Gene3D" id="1.10.1370.40">
    <property type="match status" value="1"/>
</dbReference>
<proteinExistence type="predicted"/>
<evidence type="ECO:0000313" key="2">
    <source>
        <dbReference type="Proteomes" id="UP000005408"/>
    </source>
</evidence>
<name>A0A8W8IFH5_MAGGI</name>
<sequence>MSASMMIARHGRRFLPSVTQIQSRCINYTMSGFHLLLPDVSDDTPETNPLLRYHDMPDFNIPPDKVITGTAKLSQDYEVELLQHLKICKDSTEPPTFESVIDPLENARVPLYYSLYTGRQLGSGKAGRYFDAYKKTIDIAGQVESERWYGNSLYKALLSVRKQWKSDRSSVPFSGPLPL</sequence>